<dbReference type="PANTHER" id="PTHR16026">
    <property type="entry name" value="CARTILAGE ACIDIC PROTEIN 1"/>
    <property type="match status" value="1"/>
</dbReference>
<dbReference type="RefSeq" id="WP_207030277.1">
    <property type="nucleotide sequence ID" value="NZ_JAFLNM010000005.1"/>
</dbReference>
<comment type="caution">
    <text evidence="3">The sequence shown here is derived from an EMBL/GenBank/DDBJ whole genome shotgun (WGS) entry which is preliminary data.</text>
</comment>
<keyword evidence="1" id="KW-0732">Signal</keyword>
<name>A0ABS3FJC5_9FLAO</name>
<accession>A0ABS3FJC5</accession>
<evidence type="ECO:0000313" key="4">
    <source>
        <dbReference type="Proteomes" id="UP000664807"/>
    </source>
</evidence>
<dbReference type="InterPro" id="IPR013517">
    <property type="entry name" value="FG-GAP"/>
</dbReference>
<proteinExistence type="predicted"/>
<dbReference type="InterPro" id="IPR027039">
    <property type="entry name" value="Crtac1"/>
</dbReference>
<dbReference type="InterPro" id="IPR011519">
    <property type="entry name" value="UnbV_ASPIC"/>
</dbReference>
<dbReference type="PANTHER" id="PTHR16026:SF0">
    <property type="entry name" value="CARTILAGE ACIDIC PROTEIN 1"/>
    <property type="match status" value="1"/>
</dbReference>
<protein>
    <submittedName>
        <fullName evidence="3">VCBS repeat-containing protein</fullName>
    </submittedName>
</protein>
<dbReference type="EMBL" id="JAFLNM010000005">
    <property type="protein sequence ID" value="MBO0343308.1"/>
    <property type="molecule type" value="Genomic_DNA"/>
</dbReference>
<reference evidence="3 4" key="1">
    <citation type="submission" date="2021-03" db="EMBL/GenBank/DDBJ databases">
        <title>Muricauda lutimaris sp. nov. and Muricauda ruestringensis sp. nov, two marine members of the Flavobacteriaceae isolated from deep sea sediments of Western Pacific.</title>
        <authorList>
            <person name="Zhao S."/>
            <person name="Liu R."/>
        </authorList>
    </citation>
    <scope>NUCLEOTIDE SEQUENCE [LARGE SCALE GENOMIC DNA]</scope>
    <source>
        <strain evidence="3 4">BC31-3-A3</strain>
    </source>
</reference>
<dbReference type="Pfam" id="PF13517">
    <property type="entry name" value="FG-GAP_3"/>
    <property type="match status" value="5"/>
</dbReference>
<organism evidence="3 4">
    <name type="scientific">Flagellimonas profundi</name>
    <dbReference type="NCBI Taxonomy" id="2915620"/>
    <lineage>
        <taxon>Bacteria</taxon>
        <taxon>Pseudomonadati</taxon>
        <taxon>Bacteroidota</taxon>
        <taxon>Flavobacteriia</taxon>
        <taxon>Flavobacteriales</taxon>
        <taxon>Flavobacteriaceae</taxon>
        <taxon>Flagellimonas</taxon>
    </lineage>
</organism>
<dbReference type="Gene3D" id="2.130.10.130">
    <property type="entry name" value="Integrin alpha, N-terminal"/>
    <property type="match status" value="3"/>
</dbReference>
<dbReference type="Proteomes" id="UP000664807">
    <property type="component" value="Unassembled WGS sequence"/>
</dbReference>
<evidence type="ECO:0000313" key="3">
    <source>
        <dbReference type="EMBL" id="MBO0343308.1"/>
    </source>
</evidence>
<dbReference type="Pfam" id="PF07593">
    <property type="entry name" value="UnbV_ASPIC"/>
    <property type="match status" value="1"/>
</dbReference>
<dbReference type="InterPro" id="IPR028994">
    <property type="entry name" value="Integrin_alpha_N"/>
</dbReference>
<dbReference type="PROSITE" id="PS51257">
    <property type="entry name" value="PROKAR_LIPOPROTEIN"/>
    <property type="match status" value="1"/>
</dbReference>
<evidence type="ECO:0000259" key="2">
    <source>
        <dbReference type="Pfam" id="PF07593"/>
    </source>
</evidence>
<keyword evidence="4" id="KW-1185">Reference proteome</keyword>
<dbReference type="SUPFAM" id="SSF69318">
    <property type="entry name" value="Integrin alpha N-terminal domain"/>
    <property type="match status" value="3"/>
</dbReference>
<sequence>MQKNILYITILVFFLISCKNSEEEISPLFEKMSPEQTGMDFANTLAYDKDFNVFTYRNYYNGGGVAIGDVDKDGLPDVYMTSNLGQNKLYRNTGDFTFEDITEQAGVGGEKSWSTGVTMVDVDGDGWLDIYICNSGDIEGDNKQNELFINQKDGTFLEMADSLGLADKGLSTHAAFFDFDHDGDLDAYVLNNSFRAIGSFNLRENERTQRDSINGDRFYINDGGVFRDASDEVGIFGSVIGFGLGVMVSDLDLDGWEDLYVCNDFFERDYIYMNNGDGTFRETLTEQMNSIGMASMGVDATDLNNDGYPDMFVTEMLPKEESRLKTSMSFENWNKYQHNRRYGYFNQFTRNMLQINQGQINEDEISFAEQGRIKGVEATDWSWAVLMNDFDLDGYKDIYITNGVYQDILNQDYLNYISNDVIMKSVITEEGINFKKLIDIIPSVPISNFMYKGGEETTFQDKTKEWGLYDPGFSNGVAYGDLDNDGDLDLVVNNVNMEAFVYQNKSETVNTNRNYVKVNLQGEGKNTGGIGAKVSVFQDGLSMVQEQIPTRGFQSSMDYTLNFGLPNNKLLDSIIVQWPSGKISFLTDVEPNNMLAITEQEADTVKKPNRLWPKGKEQEFAFANEEGLLPETMVHDENTFSDFDKDALLFHMNSTEGPKIAVGDCNGDGLDDIYLCGAAGTPGKLFLQQANGELTFVNIPDFVLDKSAEDVDALFFDADMDGDQDLYVVSGGNEYPYGARELNDRLYFNNGNGLFGKSFESFPTKIGESTSCVRASDFDKDGDLDLFVGVRLKDRAYGIPQNGYILVNNGRGRFTNKTNDLAKGLENIGMIKDAIWTDFDSDGAMDLIVVGEWMPIQMFRNQNGKFENVTEKYGLEDYGGWWNTIEEADLDNDGDMDYVLGNHGLNSRFKASQERPISCYIKDFDQNGIQDQIICTYNGDTSYPLALRHDLTKQMPYLNKRFLKYEDYKLKTVEDIFTPEKLEDAVHQEVTYLESAVLWNTDNGFQLQALPTQAQISPVYAIHVQDFNKDGLPDLLLGGNLFEVKPEVGRYDASYGVCLVNQGGGKFKAVPNSMVDLKLDGQVRDIEPITLNGELLFLAAKNNDRVQALSVNPK</sequence>
<evidence type="ECO:0000256" key="1">
    <source>
        <dbReference type="ARBA" id="ARBA00022729"/>
    </source>
</evidence>
<gene>
    <name evidence="3" type="ORF">J0654_16755</name>
</gene>
<feature type="domain" description="ASPIC/UnbV" evidence="2">
    <location>
        <begin position="529"/>
        <end position="594"/>
    </location>
</feature>